<gene>
    <name evidence="2" type="ORF">SAMN05660293_03762</name>
</gene>
<keyword evidence="1" id="KW-0812">Transmembrane</keyword>
<dbReference type="OrthoDB" id="963213at2"/>
<organism evidence="2 3">
    <name type="scientific">Dyadobacter psychrophilus</name>
    <dbReference type="NCBI Taxonomy" id="651661"/>
    <lineage>
        <taxon>Bacteria</taxon>
        <taxon>Pseudomonadati</taxon>
        <taxon>Bacteroidota</taxon>
        <taxon>Cytophagia</taxon>
        <taxon>Cytophagales</taxon>
        <taxon>Spirosomataceae</taxon>
        <taxon>Dyadobacter</taxon>
    </lineage>
</organism>
<dbReference type="RefSeq" id="WP_082216276.1">
    <property type="nucleotide sequence ID" value="NZ_FUZA01000005.1"/>
</dbReference>
<keyword evidence="3" id="KW-1185">Reference proteome</keyword>
<reference evidence="3" key="1">
    <citation type="submission" date="2017-02" db="EMBL/GenBank/DDBJ databases">
        <authorList>
            <person name="Varghese N."/>
            <person name="Submissions S."/>
        </authorList>
    </citation>
    <scope>NUCLEOTIDE SEQUENCE [LARGE SCALE GENOMIC DNA]</scope>
    <source>
        <strain evidence="3">DSM 22270</strain>
    </source>
</reference>
<name>A0A1T5G7R5_9BACT</name>
<dbReference type="Proteomes" id="UP000190897">
    <property type="component" value="Unassembled WGS sequence"/>
</dbReference>
<protein>
    <recommendedName>
        <fullName evidence="4">Gas vesicle protein G</fullName>
    </recommendedName>
</protein>
<accession>A0A1T5G7R5</accession>
<sequence length="94" mass="11100">MILLDLLGVLIVGVSFFLLSHIVDLFRPKRKRVVQRLPPRLPEKRHRRQIKADLDNLLVRYNQGILNEQQYYYEANELIDQLADVLETEASFSH</sequence>
<evidence type="ECO:0008006" key="4">
    <source>
        <dbReference type="Google" id="ProtNLM"/>
    </source>
</evidence>
<dbReference type="AlphaFoldDB" id="A0A1T5G7R5"/>
<evidence type="ECO:0000256" key="1">
    <source>
        <dbReference type="SAM" id="Phobius"/>
    </source>
</evidence>
<feature type="transmembrane region" description="Helical" evidence="1">
    <location>
        <begin position="6"/>
        <end position="26"/>
    </location>
</feature>
<dbReference type="EMBL" id="FUZA01000005">
    <property type="protein sequence ID" value="SKC04404.1"/>
    <property type="molecule type" value="Genomic_DNA"/>
</dbReference>
<keyword evidence="1" id="KW-0472">Membrane</keyword>
<evidence type="ECO:0000313" key="2">
    <source>
        <dbReference type="EMBL" id="SKC04404.1"/>
    </source>
</evidence>
<proteinExistence type="predicted"/>
<evidence type="ECO:0000313" key="3">
    <source>
        <dbReference type="Proteomes" id="UP000190897"/>
    </source>
</evidence>
<keyword evidence="1" id="KW-1133">Transmembrane helix</keyword>
<dbReference type="STRING" id="651661.SAMN05660293_03762"/>